<dbReference type="Pfam" id="PF01343">
    <property type="entry name" value="Peptidase_S49"/>
    <property type="match status" value="1"/>
</dbReference>
<keyword evidence="5" id="KW-1133">Transmembrane helix</keyword>
<dbReference type="EMBL" id="CP054142">
    <property type="protein sequence ID" value="QTQ13448.1"/>
    <property type="molecule type" value="Genomic_DNA"/>
</dbReference>
<dbReference type="RefSeq" id="WP_210120140.1">
    <property type="nucleotide sequence ID" value="NZ_CP054142.1"/>
</dbReference>
<dbReference type="CDD" id="cd07023">
    <property type="entry name" value="S49_Sppa_N_C"/>
    <property type="match status" value="1"/>
</dbReference>
<evidence type="ECO:0000313" key="8">
    <source>
        <dbReference type="Proteomes" id="UP000671908"/>
    </source>
</evidence>
<organism evidence="7 8">
    <name type="scientific">Treponema parvum</name>
    <dbReference type="NCBI Taxonomy" id="138851"/>
    <lineage>
        <taxon>Bacteria</taxon>
        <taxon>Pseudomonadati</taxon>
        <taxon>Spirochaetota</taxon>
        <taxon>Spirochaetia</taxon>
        <taxon>Spirochaetales</taxon>
        <taxon>Treponemataceae</taxon>
        <taxon>Treponema</taxon>
    </lineage>
</organism>
<evidence type="ECO:0000256" key="3">
    <source>
        <dbReference type="ARBA" id="ARBA00022801"/>
    </source>
</evidence>
<evidence type="ECO:0000259" key="6">
    <source>
        <dbReference type="Pfam" id="PF01343"/>
    </source>
</evidence>
<dbReference type="GO" id="GO:0006508">
    <property type="term" value="P:proteolysis"/>
    <property type="evidence" value="ECO:0007669"/>
    <property type="project" value="UniProtKB-KW"/>
</dbReference>
<evidence type="ECO:0000256" key="2">
    <source>
        <dbReference type="ARBA" id="ARBA00022670"/>
    </source>
</evidence>
<dbReference type="AlphaFoldDB" id="A0A975F323"/>
<accession>A0A975F323</accession>
<comment type="similarity">
    <text evidence="1">Belongs to the peptidase S49 family.</text>
</comment>
<reference evidence="7 8" key="1">
    <citation type="journal article" date="2021" name="Microbiol. Resour. Announc.">
        <title>Complete Genome Sequences of Three Human Oral Treponema parvum Isolates.</title>
        <authorList>
            <person name="Zeng H."/>
            <person name="Watt R.M."/>
        </authorList>
    </citation>
    <scope>NUCLEOTIDE SEQUENCE [LARGE SCALE GENOMIC DNA]</scope>
    <source>
        <strain evidence="7 8">ATCC 700770</strain>
    </source>
</reference>
<feature type="transmembrane region" description="Helical" evidence="5">
    <location>
        <begin position="28"/>
        <end position="47"/>
    </location>
</feature>
<dbReference type="SUPFAM" id="SSF52096">
    <property type="entry name" value="ClpP/crotonase"/>
    <property type="match status" value="1"/>
</dbReference>
<dbReference type="KEGG" id="tpav:HRQ91_02680"/>
<keyword evidence="5" id="KW-0812">Transmembrane</keyword>
<feature type="domain" description="Peptidase S49" evidence="6">
    <location>
        <begin position="163"/>
        <end position="313"/>
    </location>
</feature>
<dbReference type="GO" id="GO:0008236">
    <property type="term" value="F:serine-type peptidase activity"/>
    <property type="evidence" value="ECO:0007669"/>
    <property type="project" value="UniProtKB-KW"/>
</dbReference>
<dbReference type="Gene3D" id="3.90.226.10">
    <property type="entry name" value="2-enoyl-CoA Hydratase, Chain A, domain 1"/>
    <property type="match status" value="2"/>
</dbReference>
<keyword evidence="5" id="KW-0472">Membrane</keyword>
<dbReference type="PANTHER" id="PTHR42987">
    <property type="entry name" value="PEPTIDASE S49"/>
    <property type="match status" value="1"/>
</dbReference>
<gene>
    <name evidence="7" type="primary">sppA</name>
    <name evidence="7" type="ORF">HRQ91_02680</name>
</gene>
<keyword evidence="4" id="KW-0720">Serine protease</keyword>
<evidence type="ECO:0000313" key="7">
    <source>
        <dbReference type="EMBL" id="QTQ13448.1"/>
    </source>
</evidence>
<evidence type="ECO:0000256" key="4">
    <source>
        <dbReference type="ARBA" id="ARBA00022825"/>
    </source>
</evidence>
<dbReference type="InterPro" id="IPR047272">
    <property type="entry name" value="S49_SppA_C"/>
</dbReference>
<dbReference type="InterPro" id="IPR002142">
    <property type="entry name" value="Peptidase_S49"/>
</dbReference>
<evidence type="ECO:0000256" key="1">
    <source>
        <dbReference type="ARBA" id="ARBA00008683"/>
    </source>
</evidence>
<evidence type="ECO:0000256" key="5">
    <source>
        <dbReference type="SAM" id="Phobius"/>
    </source>
</evidence>
<proteinExistence type="inferred from homology"/>
<name>A0A975F323_9SPIR</name>
<keyword evidence="3" id="KW-0378">Hydrolase</keyword>
<dbReference type="InterPro" id="IPR029045">
    <property type="entry name" value="ClpP/crotonase-like_dom_sf"/>
</dbReference>
<dbReference type="Proteomes" id="UP000671908">
    <property type="component" value="Chromosome"/>
</dbReference>
<keyword evidence="8" id="KW-1185">Reference proteome</keyword>
<dbReference type="InterPro" id="IPR004635">
    <property type="entry name" value="Pept_S49_SppA"/>
</dbReference>
<dbReference type="NCBIfam" id="TIGR00706">
    <property type="entry name" value="SppA_dom"/>
    <property type="match status" value="1"/>
</dbReference>
<keyword evidence="2" id="KW-0645">Protease</keyword>
<protein>
    <submittedName>
        <fullName evidence="7">Signal peptide peptidase SppA</fullName>
    </submittedName>
</protein>
<sequence length="372" mass="41535">MSYKSNTDKENKDSEGFTKKRRRLSKGYIVLIGLIIVAAAAGIYPLFFAHTNSLKTSDTVNSTDRKSFDVSPSDKLNKITDIKNLFEKRFNINELKKSDYIAVVYIEGVIEDKNKTYNQSELLDVISDLEYDERNKAILLFINSPGGGVYKSDEVYTALERYKTSGKKVHAYMGELAASGGYYIACAASHISANRNTLTGSIGVIAGQSLDATGLLQKLGIKAKTITAGKNKNMMNFDEPLSQEQLSIMQSVADDAYVQFTNIVANSRNMSQKRIQTLADGRIYTARQALENGLIDSICSVEEAQKKLEEDLKMPMIDKRTFRFERRPSVYDYFTDIETAVKIFAVFANTGSIDAALKQASGMSYPAYYYSR</sequence>
<dbReference type="PANTHER" id="PTHR42987:SF7">
    <property type="entry name" value="SIGNAL PEPTIDE PEPTIDASE SPPA-RELATED"/>
    <property type="match status" value="1"/>
</dbReference>